<dbReference type="InterPro" id="IPR007318">
    <property type="entry name" value="Phopholipid_MeTrfase"/>
</dbReference>
<evidence type="ECO:0000313" key="6">
    <source>
        <dbReference type="EMBL" id="GAC18354.1"/>
    </source>
</evidence>
<reference evidence="6 7" key="1">
    <citation type="journal article" date="2017" name="Antonie Van Leeuwenhoek">
        <title>Rhizobium rhizosphaerae sp. nov., a novel species isolated from rice rhizosphere.</title>
        <authorList>
            <person name="Zhao J.J."/>
            <person name="Zhang J."/>
            <person name="Zhang R.J."/>
            <person name="Zhang C.W."/>
            <person name="Yin H.Q."/>
            <person name="Zhang X.X."/>
        </authorList>
    </citation>
    <scope>NUCLEOTIDE SEQUENCE [LARGE SCALE GENOMIC DNA]</scope>
    <source>
        <strain evidence="6 7">BSs20135</strain>
    </source>
</reference>
<keyword evidence="2 5" id="KW-0812">Transmembrane</keyword>
<dbReference type="GO" id="GO:0016740">
    <property type="term" value="F:transferase activity"/>
    <property type="evidence" value="ECO:0007669"/>
    <property type="project" value="UniProtKB-ARBA"/>
</dbReference>
<name>K6XCK5_9ALTE</name>
<comment type="caution">
    <text evidence="6">The sequence shown here is derived from an EMBL/GenBank/DDBJ whole genome shotgun (WGS) entry which is preliminary data.</text>
</comment>
<feature type="transmembrane region" description="Helical" evidence="5">
    <location>
        <begin position="40"/>
        <end position="59"/>
    </location>
</feature>
<dbReference type="Pfam" id="PF04191">
    <property type="entry name" value="PEMT"/>
    <property type="match status" value="1"/>
</dbReference>
<dbReference type="GO" id="GO:0012505">
    <property type="term" value="C:endomembrane system"/>
    <property type="evidence" value="ECO:0007669"/>
    <property type="project" value="UniProtKB-SubCell"/>
</dbReference>
<sequence length="152" mass="17610">MKALELKIHPPIILLLTIILVYGCSHYLPLLAFPSILFGLHWYLVVAGVLVSLAGIWEFRKAKTTIDPKSPHKARCLVSGGIYRLTRNPMYLGMQLIIIAAIFKFGNYYGFIALPCFIFYITQFQIKPEERIIEGIFGEEYLQYKKQVRRWI</sequence>
<keyword evidence="4 5" id="KW-0472">Membrane</keyword>
<dbReference type="STRING" id="493475.GARC_1379"/>
<dbReference type="Gene3D" id="1.20.120.1630">
    <property type="match status" value="1"/>
</dbReference>
<keyword evidence="7" id="KW-1185">Reference proteome</keyword>
<feature type="transmembrane region" description="Helical" evidence="5">
    <location>
        <begin position="12"/>
        <end position="34"/>
    </location>
</feature>
<gene>
    <name evidence="6" type="ORF">GARC_1379</name>
</gene>
<accession>K6XCK5</accession>
<dbReference type="PANTHER" id="PTHR12714:SF24">
    <property type="entry name" value="SLR1182 PROTEIN"/>
    <property type="match status" value="1"/>
</dbReference>
<evidence type="ECO:0000256" key="2">
    <source>
        <dbReference type="ARBA" id="ARBA00022692"/>
    </source>
</evidence>
<dbReference type="eggNOG" id="COG2020">
    <property type="taxonomic scope" value="Bacteria"/>
</dbReference>
<comment type="subcellular location">
    <subcellularLocation>
        <location evidence="1">Endomembrane system</location>
        <topology evidence="1">Multi-pass membrane protein</topology>
    </subcellularLocation>
</comment>
<evidence type="ECO:0000256" key="3">
    <source>
        <dbReference type="ARBA" id="ARBA00022989"/>
    </source>
</evidence>
<evidence type="ECO:0008006" key="8">
    <source>
        <dbReference type="Google" id="ProtNLM"/>
    </source>
</evidence>
<dbReference type="RefSeq" id="WP_007618079.1">
    <property type="nucleotide sequence ID" value="NZ_BAEO01000015.1"/>
</dbReference>
<dbReference type="Proteomes" id="UP000006327">
    <property type="component" value="Unassembled WGS sequence"/>
</dbReference>
<evidence type="ECO:0000256" key="5">
    <source>
        <dbReference type="SAM" id="Phobius"/>
    </source>
</evidence>
<dbReference type="PROSITE" id="PS51257">
    <property type="entry name" value="PROKAR_LIPOPROTEIN"/>
    <property type="match status" value="1"/>
</dbReference>
<evidence type="ECO:0000256" key="1">
    <source>
        <dbReference type="ARBA" id="ARBA00004127"/>
    </source>
</evidence>
<dbReference type="EMBL" id="BAEO01000015">
    <property type="protein sequence ID" value="GAC18354.1"/>
    <property type="molecule type" value="Genomic_DNA"/>
</dbReference>
<organism evidence="6 7">
    <name type="scientific">Paraglaciecola arctica BSs20135</name>
    <dbReference type="NCBI Taxonomy" id="493475"/>
    <lineage>
        <taxon>Bacteria</taxon>
        <taxon>Pseudomonadati</taxon>
        <taxon>Pseudomonadota</taxon>
        <taxon>Gammaproteobacteria</taxon>
        <taxon>Alteromonadales</taxon>
        <taxon>Alteromonadaceae</taxon>
        <taxon>Paraglaciecola</taxon>
    </lineage>
</organism>
<evidence type="ECO:0000313" key="7">
    <source>
        <dbReference type="Proteomes" id="UP000006327"/>
    </source>
</evidence>
<protein>
    <recommendedName>
        <fullName evidence="8">Isoprenylcysteine carboxyl methyltransferase</fullName>
    </recommendedName>
</protein>
<keyword evidence="3 5" id="KW-1133">Transmembrane helix</keyword>
<feature type="transmembrane region" description="Helical" evidence="5">
    <location>
        <begin position="96"/>
        <end position="121"/>
    </location>
</feature>
<evidence type="ECO:0000256" key="4">
    <source>
        <dbReference type="ARBA" id="ARBA00023136"/>
    </source>
</evidence>
<proteinExistence type="predicted"/>
<dbReference type="AlphaFoldDB" id="K6XCK5"/>
<dbReference type="PANTHER" id="PTHR12714">
    <property type="entry name" value="PROTEIN-S ISOPRENYLCYSTEINE O-METHYLTRANSFERASE"/>
    <property type="match status" value="1"/>
</dbReference>
<dbReference type="OrthoDB" id="9811969at2"/>